<feature type="non-terminal residue" evidence="1">
    <location>
        <position position="1"/>
    </location>
</feature>
<gene>
    <name evidence="1" type="ORF">L210DRAFT_3403476</name>
</gene>
<dbReference type="Proteomes" id="UP001194468">
    <property type="component" value="Unassembled WGS sequence"/>
</dbReference>
<proteinExistence type="predicted"/>
<name>A0AAD4BSD7_BOLED</name>
<keyword evidence="2" id="KW-1185">Reference proteome</keyword>
<dbReference type="AlphaFoldDB" id="A0AAD4BSD7"/>
<sequence>VVTLEHINNTNLLFGLCAIFACGSYDPTLGGHLMLFDHNIVIEFLPGSTILIPFGIL</sequence>
<evidence type="ECO:0000313" key="2">
    <source>
        <dbReference type="Proteomes" id="UP001194468"/>
    </source>
</evidence>
<reference evidence="1" key="1">
    <citation type="submission" date="2019-10" db="EMBL/GenBank/DDBJ databases">
        <authorList>
            <consortium name="DOE Joint Genome Institute"/>
            <person name="Kuo A."/>
            <person name="Miyauchi S."/>
            <person name="Kiss E."/>
            <person name="Drula E."/>
            <person name="Kohler A."/>
            <person name="Sanchez-Garcia M."/>
            <person name="Andreopoulos B."/>
            <person name="Barry K.W."/>
            <person name="Bonito G."/>
            <person name="Buee M."/>
            <person name="Carver A."/>
            <person name="Chen C."/>
            <person name="Cichocki N."/>
            <person name="Clum A."/>
            <person name="Culley D."/>
            <person name="Crous P.W."/>
            <person name="Fauchery L."/>
            <person name="Girlanda M."/>
            <person name="Hayes R."/>
            <person name="Keri Z."/>
            <person name="LaButti K."/>
            <person name="Lipzen A."/>
            <person name="Lombard V."/>
            <person name="Magnuson J."/>
            <person name="Maillard F."/>
            <person name="Morin E."/>
            <person name="Murat C."/>
            <person name="Nolan M."/>
            <person name="Ohm R."/>
            <person name="Pangilinan J."/>
            <person name="Pereira M."/>
            <person name="Perotto S."/>
            <person name="Peter M."/>
            <person name="Riley R."/>
            <person name="Sitrit Y."/>
            <person name="Stielow B."/>
            <person name="Szollosi G."/>
            <person name="Zifcakova L."/>
            <person name="Stursova M."/>
            <person name="Spatafora J.W."/>
            <person name="Tedersoo L."/>
            <person name="Vaario L.-M."/>
            <person name="Yamada A."/>
            <person name="Yan M."/>
            <person name="Wang P."/>
            <person name="Xu J."/>
            <person name="Bruns T."/>
            <person name="Baldrian P."/>
            <person name="Vilgalys R."/>
            <person name="Henrissat B."/>
            <person name="Grigoriev I.V."/>
            <person name="Hibbett D."/>
            <person name="Nagy L.G."/>
            <person name="Martin F.M."/>
        </authorList>
    </citation>
    <scope>NUCLEOTIDE SEQUENCE</scope>
    <source>
        <strain evidence="1">BED1</strain>
    </source>
</reference>
<evidence type="ECO:0000313" key="1">
    <source>
        <dbReference type="EMBL" id="KAF8438809.1"/>
    </source>
</evidence>
<organism evidence="1 2">
    <name type="scientific">Boletus edulis BED1</name>
    <dbReference type="NCBI Taxonomy" id="1328754"/>
    <lineage>
        <taxon>Eukaryota</taxon>
        <taxon>Fungi</taxon>
        <taxon>Dikarya</taxon>
        <taxon>Basidiomycota</taxon>
        <taxon>Agaricomycotina</taxon>
        <taxon>Agaricomycetes</taxon>
        <taxon>Agaricomycetidae</taxon>
        <taxon>Boletales</taxon>
        <taxon>Boletineae</taxon>
        <taxon>Boletaceae</taxon>
        <taxon>Boletoideae</taxon>
        <taxon>Boletus</taxon>
    </lineage>
</organism>
<protein>
    <submittedName>
        <fullName evidence="1">Uncharacterized protein</fullName>
    </submittedName>
</protein>
<reference evidence="1" key="2">
    <citation type="journal article" date="2020" name="Nat. Commun.">
        <title>Large-scale genome sequencing of mycorrhizal fungi provides insights into the early evolution of symbiotic traits.</title>
        <authorList>
            <person name="Miyauchi S."/>
            <person name="Kiss E."/>
            <person name="Kuo A."/>
            <person name="Drula E."/>
            <person name="Kohler A."/>
            <person name="Sanchez-Garcia M."/>
            <person name="Morin E."/>
            <person name="Andreopoulos B."/>
            <person name="Barry K.W."/>
            <person name="Bonito G."/>
            <person name="Buee M."/>
            <person name="Carver A."/>
            <person name="Chen C."/>
            <person name="Cichocki N."/>
            <person name="Clum A."/>
            <person name="Culley D."/>
            <person name="Crous P.W."/>
            <person name="Fauchery L."/>
            <person name="Girlanda M."/>
            <person name="Hayes R.D."/>
            <person name="Keri Z."/>
            <person name="LaButti K."/>
            <person name="Lipzen A."/>
            <person name="Lombard V."/>
            <person name="Magnuson J."/>
            <person name="Maillard F."/>
            <person name="Murat C."/>
            <person name="Nolan M."/>
            <person name="Ohm R.A."/>
            <person name="Pangilinan J."/>
            <person name="Pereira M.F."/>
            <person name="Perotto S."/>
            <person name="Peter M."/>
            <person name="Pfister S."/>
            <person name="Riley R."/>
            <person name="Sitrit Y."/>
            <person name="Stielow J.B."/>
            <person name="Szollosi G."/>
            <person name="Zifcakova L."/>
            <person name="Stursova M."/>
            <person name="Spatafora J.W."/>
            <person name="Tedersoo L."/>
            <person name="Vaario L.M."/>
            <person name="Yamada A."/>
            <person name="Yan M."/>
            <person name="Wang P."/>
            <person name="Xu J."/>
            <person name="Bruns T."/>
            <person name="Baldrian P."/>
            <person name="Vilgalys R."/>
            <person name="Dunand C."/>
            <person name="Henrissat B."/>
            <person name="Grigoriev I.V."/>
            <person name="Hibbett D."/>
            <person name="Nagy L.G."/>
            <person name="Martin F.M."/>
        </authorList>
    </citation>
    <scope>NUCLEOTIDE SEQUENCE</scope>
    <source>
        <strain evidence="1">BED1</strain>
    </source>
</reference>
<dbReference type="EMBL" id="WHUW01000015">
    <property type="protein sequence ID" value="KAF8438809.1"/>
    <property type="molecule type" value="Genomic_DNA"/>
</dbReference>
<comment type="caution">
    <text evidence="1">The sequence shown here is derived from an EMBL/GenBank/DDBJ whole genome shotgun (WGS) entry which is preliminary data.</text>
</comment>
<accession>A0AAD4BSD7</accession>